<evidence type="ECO:0000256" key="2">
    <source>
        <dbReference type="SAM" id="MobiDB-lite"/>
    </source>
</evidence>
<feature type="region of interest" description="Disordered" evidence="2">
    <location>
        <begin position="172"/>
        <end position="208"/>
    </location>
</feature>
<sequence length="273" mass="29959">MFVSLLGDNVDGAISAACGAVRAELQRLQRRGTTQRAHIAITAVRQSLHRPARDGVHYFDQVAPARRLRRPRQADRQPDDGPAAAVQQQGSGNTTQGDGEEDGMAFGDTDDDNIGGYHAYSPASDAGPAVPQDNISFVGWDDGFGFDGGFDGFDSPELHDILTPIPVRLHRAEDQPVREAGRAEDQPVREAGRAERQPVPNRRGPNRERVAAVLESETETMDPDAFVTFLDLNAALQPINNRIEGIENRIEGIENRLERIESSIVEILRRLPE</sequence>
<dbReference type="AlphaFoldDB" id="A0A8J6B2R4"/>
<dbReference type="Gene3D" id="1.20.5.1070">
    <property type="entry name" value="Head and neck region of the ectodomain of NDV fusion glycoprotein"/>
    <property type="match status" value="1"/>
</dbReference>
<evidence type="ECO:0000313" key="3">
    <source>
        <dbReference type="EMBL" id="KAG9391679.1"/>
    </source>
</evidence>
<gene>
    <name evidence="3" type="ORF">J8273_6450</name>
</gene>
<proteinExistence type="predicted"/>
<feature type="compositionally biased region" description="Basic and acidic residues" evidence="2">
    <location>
        <begin position="172"/>
        <end position="196"/>
    </location>
</feature>
<feature type="coiled-coil region" evidence="1">
    <location>
        <begin position="236"/>
        <end position="270"/>
    </location>
</feature>
<evidence type="ECO:0000313" key="4">
    <source>
        <dbReference type="Proteomes" id="UP000717585"/>
    </source>
</evidence>
<keyword evidence="1" id="KW-0175">Coiled coil</keyword>
<protein>
    <submittedName>
        <fullName evidence="3">Uncharacterized protein</fullName>
    </submittedName>
</protein>
<feature type="region of interest" description="Disordered" evidence="2">
    <location>
        <begin position="55"/>
        <end position="128"/>
    </location>
</feature>
<accession>A0A8J6B2R4</accession>
<dbReference type="EMBL" id="JAHDYR010000053">
    <property type="protein sequence ID" value="KAG9391679.1"/>
    <property type="molecule type" value="Genomic_DNA"/>
</dbReference>
<organism evidence="3 4">
    <name type="scientific">Carpediemonas membranifera</name>
    <dbReference type="NCBI Taxonomy" id="201153"/>
    <lineage>
        <taxon>Eukaryota</taxon>
        <taxon>Metamonada</taxon>
        <taxon>Carpediemonas-like organisms</taxon>
        <taxon>Carpediemonas</taxon>
    </lineage>
</organism>
<evidence type="ECO:0000256" key="1">
    <source>
        <dbReference type="SAM" id="Coils"/>
    </source>
</evidence>
<reference evidence="3" key="1">
    <citation type="submission" date="2021-05" db="EMBL/GenBank/DDBJ databases">
        <title>A free-living protist that lacks canonical eukaryotic 1 DNA replication and segregation systems.</title>
        <authorList>
            <person name="Salas-Leiva D.E."/>
            <person name="Tromer E.C."/>
            <person name="Curtis B.A."/>
            <person name="Jerlstrom-Hultqvist J."/>
            <person name="Kolisko M."/>
            <person name="Yi Z."/>
            <person name="Salas-Leiva J.S."/>
            <person name="Gallot-Lavallee L."/>
            <person name="Kops G.J.P.L."/>
            <person name="Archibald J.M."/>
            <person name="Simpson A.G.B."/>
            <person name="Roger A.J."/>
        </authorList>
    </citation>
    <scope>NUCLEOTIDE SEQUENCE</scope>
    <source>
        <strain evidence="3">BICM</strain>
    </source>
</reference>
<dbReference type="Proteomes" id="UP000717585">
    <property type="component" value="Unassembled WGS sequence"/>
</dbReference>
<feature type="compositionally biased region" description="Polar residues" evidence="2">
    <location>
        <begin position="86"/>
        <end position="97"/>
    </location>
</feature>
<name>A0A8J6B2R4_9EUKA</name>
<feature type="compositionally biased region" description="Acidic residues" evidence="2">
    <location>
        <begin position="98"/>
        <end position="113"/>
    </location>
</feature>
<keyword evidence="4" id="KW-1185">Reference proteome</keyword>
<comment type="caution">
    <text evidence="3">The sequence shown here is derived from an EMBL/GenBank/DDBJ whole genome shotgun (WGS) entry which is preliminary data.</text>
</comment>